<accession>A0A918DTP0</accession>
<evidence type="ECO:0008006" key="3">
    <source>
        <dbReference type="Google" id="ProtNLM"/>
    </source>
</evidence>
<dbReference type="EMBL" id="BMNH01000046">
    <property type="protein sequence ID" value="GGO82916.1"/>
    <property type="molecule type" value="Genomic_DNA"/>
</dbReference>
<dbReference type="InterPro" id="IPR029058">
    <property type="entry name" value="AB_hydrolase_fold"/>
</dbReference>
<dbReference type="SUPFAM" id="SSF53474">
    <property type="entry name" value="alpha/beta-Hydrolases"/>
    <property type="match status" value="1"/>
</dbReference>
<evidence type="ECO:0000313" key="1">
    <source>
        <dbReference type="EMBL" id="GGO82916.1"/>
    </source>
</evidence>
<proteinExistence type="predicted"/>
<dbReference type="Proteomes" id="UP000646523">
    <property type="component" value="Unassembled WGS sequence"/>
</dbReference>
<dbReference type="AlphaFoldDB" id="A0A918DTP0"/>
<comment type="caution">
    <text evidence="1">The sequence shown here is derived from an EMBL/GenBank/DDBJ whole genome shotgun (WGS) entry which is preliminary data.</text>
</comment>
<organism evidence="1 2">
    <name type="scientific">Nonomuraea cavernae</name>
    <dbReference type="NCBI Taxonomy" id="2045107"/>
    <lineage>
        <taxon>Bacteria</taxon>
        <taxon>Bacillati</taxon>
        <taxon>Actinomycetota</taxon>
        <taxon>Actinomycetes</taxon>
        <taxon>Streptosporangiales</taxon>
        <taxon>Streptosporangiaceae</taxon>
        <taxon>Nonomuraea</taxon>
    </lineage>
</organism>
<dbReference type="Gene3D" id="3.40.50.1820">
    <property type="entry name" value="alpha/beta hydrolase"/>
    <property type="match status" value="1"/>
</dbReference>
<keyword evidence="2" id="KW-1185">Reference proteome</keyword>
<sequence length="57" mass="6718">MPTGVPVSNHDVTIRRWAERDHHVVHWTELGEGGHFLAMERPDLLIGDLREFFRKVR</sequence>
<name>A0A918DTP0_9ACTN</name>
<protein>
    <recommendedName>
        <fullName evidence="3">Epoxide hydrolase</fullName>
    </recommendedName>
</protein>
<gene>
    <name evidence="1" type="ORF">GCM10012289_75250</name>
</gene>
<reference evidence="1" key="1">
    <citation type="journal article" date="2014" name="Int. J. Syst. Evol. Microbiol.">
        <title>Complete genome sequence of Corynebacterium casei LMG S-19264T (=DSM 44701T), isolated from a smear-ripened cheese.</title>
        <authorList>
            <consortium name="US DOE Joint Genome Institute (JGI-PGF)"/>
            <person name="Walter F."/>
            <person name="Albersmeier A."/>
            <person name="Kalinowski J."/>
            <person name="Ruckert C."/>
        </authorList>
    </citation>
    <scope>NUCLEOTIDE SEQUENCE</scope>
    <source>
        <strain evidence="1">CGMCC 4.7368</strain>
    </source>
</reference>
<evidence type="ECO:0000313" key="2">
    <source>
        <dbReference type="Proteomes" id="UP000646523"/>
    </source>
</evidence>
<reference evidence="1" key="2">
    <citation type="submission" date="2020-09" db="EMBL/GenBank/DDBJ databases">
        <authorList>
            <person name="Sun Q."/>
            <person name="Zhou Y."/>
        </authorList>
    </citation>
    <scope>NUCLEOTIDE SEQUENCE</scope>
    <source>
        <strain evidence="1">CGMCC 4.7368</strain>
    </source>
</reference>